<sequence>MNVKMNIMDLQARKYEFIRELFKVDKASVMDKLEKILKKEQVGRDTIEEYNKDIDEAIAEIEKGEFYTHEEARKIANKW</sequence>
<name>A0A023BMU9_9FLAO</name>
<proteinExistence type="predicted"/>
<dbReference type="eggNOG" id="ENOG50331YA">
    <property type="taxonomic scope" value="Bacteria"/>
</dbReference>
<dbReference type="Proteomes" id="UP000023541">
    <property type="component" value="Unassembled WGS sequence"/>
</dbReference>
<evidence type="ECO:0000313" key="1">
    <source>
        <dbReference type="EMBL" id="EZH71284.1"/>
    </source>
</evidence>
<keyword evidence="2" id="KW-1185">Reference proteome</keyword>
<gene>
    <name evidence="1" type="ORF">ATO12_11010</name>
</gene>
<evidence type="ECO:0000313" key="2">
    <source>
        <dbReference type="Proteomes" id="UP000023541"/>
    </source>
</evidence>
<comment type="caution">
    <text evidence="1">The sequence shown here is derived from an EMBL/GenBank/DDBJ whole genome shotgun (WGS) entry which is preliminary data.</text>
</comment>
<dbReference type="EMBL" id="AQRA01000025">
    <property type="protein sequence ID" value="EZH71284.1"/>
    <property type="molecule type" value="Genomic_DNA"/>
</dbReference>
<reference evidence="1 2" key="1">
    <citation type="submission" date="2014-04" db="EMBL/GenBank/DDBJ databases">
        <title>Aquimarina sp. 22II-S11-z7 Genome Sequencing.</title>
        <authorList>
            <person name="Lai Q."/>
        </authorList>
    </citation>
    <scope>NUCLEOTIDE SEQUENCE [LARGE SCALE GENOMIC DNA]</scope>
    <source>
        <strain evidence="1 2">22II-S11-z7</strain>
    </source>
</reference>
<organism evidence="1 2">
    <name type="scientific">Aquimarina atlantica</name>
    <dbReference type="NCBI Taxonomy" id="1317122"/>
    <lineage>
        <taxon>Bacteria</taxon>
        <taxon>Pseudomonadati</taxon>
        <taxon>Bacteroidota</taxon>
        <taxon>Flavobacteriia</taxon>
        <taxon>Flavobacteriales</taxon>
        <taxon>Flavobacteriaceae</taxon>
        <taxon>Aquimarina</taxon>
    </lineage>
</organism>
<dbReference type="AlphaFoldDB" id="A0A023BMU9"/>
<protein>
    <submittedName>
        <fullName evidence="1">Uncharacterized protein</fullName>
    </submittedName>
</protein>
<dbReference type="STRING" id="1317122.ATO12_11010"/>
<accession>A0A023BMU9</accession>